<dbReference type="InterPro" id="IPR051986">
    <property type="entry name" value="Innate_Immune_Apopt_Reg"/>
</dbReference>
<dbReference type="InterPro" id="IPR013083">
    <property type="entry name" value="Znf_RING/FYVE/PHD"/>
</dbReference>
<dbReference type="Gene3D" id="3.30.40.10">
    <property type="entry name" value="Zinc/RING finger domain, C3HC4 (zinc finger)"/>
    <property type="match status" value="1"/>
</dbReference>
<accession>B7FN96</accession>
<evidence type="ECO:0000313" key="2">
    <source>
        <dbReference type="EMBL" id="ACJ86229.1"/>
    </source>
</evidence>
<dbReference type="PANTHER" id="PTHR16295">
    <property type="entry name" value="TRAF-TYPE ZINC FINGER PROTEIN-RELATED"/>
    <property type="match status" value="1"/>
</dbReference>
<evidence type="ECO:0000313" key="3">
    <source>
        <dbReference type="EMBL" id="AFK36708.1"/>
    </source>
</evidence>
<name>B7FN96_MEDTR</name>
<evidence type="ECO:0008006" key="4">
    <source>
        <dbReference type="Google" id="ProtNLM"/>
    </source>
</evidence>
<dbReference type="AlphaFoldDB" id="B7FN96"/>
<dbReference type="PANTHER" id="PTHR16295:SF10">
    <property type="entry name" value="EXPRESSED PROTEIN"/>
    <property type="match status" value="1"/>
</dbReference>
<reference evidence="2" key="1">
    <citation type="submission" date="2008-12" db="EMBL/GenBank/DDBJ databases">
        <title>Medicago truncatula full length cdna cloning project.</title>
        <authorList>
            <person name="Moskal W."/>
            <person name="Chan A."/>
            <person name="Cheung F."/>
            <person name="Xiao Y."/>
            <person name="Town C.D."/>
        </authorList>
    </citation>
    <scope>NUCLEOTIDE SEQUENCE</scope>
</reference>
<keyword evidence="1" id="KW-1133">Transmembrane helix</keyword>
<dbReference type="EMBL" id="BT136913">
    <property type="protein sequence ID" value="AFK36708.1"/>
    <property type="molecule type" value="mRNA"/>
</dbReference>
<sequence>MTTMPDQATSICPHCDRAIPAANIDLHSVHCARNLEKCKLCGDMVPKIHAQDRYLNTHAPVACSLCSETMERNILYIHEGGSCPQRIVTCEFCEFPLPAIDLPEHQEVCGNRTEMCDLCNKYVRPRERYNHEFNCNGIQDNAAGSSRNERPAERDANESSKRRLFFTIAITGIAVILGSIFIQRKAEPSNVH</sequence>
<keyword evidence="1" id="KW-0812">Transmembrane</keyword>
<dbReference type="EMBL" id="BT053570">
    <property type="protein sequence ID" value="ACJ86229.1"/>
    <property type="molecule type" value="mRNA"/>
</dbReference>
<reference evidence="3" key="2">
    <citation type="submission" date="2012-05" db="EMBL/GenBank/DDBJ databases">
        <authorList>
            <person name="Krishnakumar V."/>
            <person name="Cheung F."/>
            <person name="Xiao Y."/>
            <person name="Chan A."/>
            <person name="Moskal W.A."/>
            <person name="Town C.D."/>
        </authorList>
    </citation>
    <scope>NUCLEOTIDE SEQUENCE</scope>
</reference>
<organism evidence="2">
    <name type="scientific">Medicago truncatula</name>
    <name type="common">Barrel medic</name>
    <name type="synonym">Medicago tribuloides</name>
    <dbReference type="NCBI Taxonomy" id="3880"/>
    <lineage>
        <taxon>Eukaryota</taxon>
        <taxon>Viridiplantae</taxon>
        <taxon>Streptophyta</taxon>
        <taxon>Embryophyta</taxon>
        <taxon>Tracheophyta</taxon>
        <taxon>Spermatophyta</taxon>
        <taxon>Magnoliopsida</taxon>
        <taxon>eudicotyledons</taxon>
        <taxon>Gunneridae</taxon>
        <taxon>Pentapetalae</taxon>
        <taxon>rosids</taxon>
        <taxon>fabids</taxon>
        <taxon>Fabales</taxon>
        <taxon>Fabaceae</taxon>
        <taxon>Papilionoideae</taxon>
        <taxon>50 kb inversion clade</taxon>
        <taxon>NPAAA clade</taxon>
        <taxon>Hologalegina</taxon>
        <taxon>IRL clade</taxon>
        <taxon>Trifolieae</taxon>
        <taxon>Medicago</taxon>
    </lineage>
</organism>
<protein>
    <recommendedName>
        <fullName evidence="4">TRAF-type zinc finger protein</fullName>
    </recommendedName>
</protein>
<evidence type="ECO:0000256" key="1">
    <source>
        <dbReference type="SAM" id="Phobius"/>
    </source>
</evidence>
<keyword evidence="1" id="KW-0472">Membrane</keyword>
<feature type="transmembrane region" description="Helical" evidence="1">
    <location>
        <begin position="164"/>
        <end position="182"/>
    </location>
</feature>
<proteinExistence type="evidence at transcript level"/>